<dbReference type="Gene3D" id="3.40.640.10">
    <property type="entry name" value="Type I PLP-dependent aspartate aminotransferase-like (Major domain)"/>
    <property type="match status" value="1"/>
</dbReference>
<dbReference type="PANTHER" id="PTHR43795">
    <property type="entry name" value="BIFUNCTIONAL ASPARTATE AMINOTRANSFERASE AND GLUTAMATE/ASPARTATE-PREPHENATE AMINOTRANSFERASE-RELATED"/>
    <property type="match status" value="1"/>
</dbReference>
<dbReference type="EMBL" id="JAPQKH010000007">
    <property type="protein sequence ID" value="KAJ5087655.1"/>
    <property type="molecule type" value="Genomic_DNA"/>
</dbReference>
<dbReference type="PANTHER" id="PTHR43795:SF39">
    <property type="entry name" value="AMINOTRANSFERASE CLASS I_CLASSII DOMAIN-CONTAINING PROTEIN"/>
    <property type="match status" value="1"/>
</dbReference>
<dbReference type="Pfam" id="PF00155">
    <property type="entry name" value="Aminotran_1_2"/>
    <property type="match status" value="1"/>
</dbReference>
<dbReference type="GO" id="GO:0030170">
    <property type="term" value="F:pyridoxal phosphate binding"/>
    <property type="evidence" value="ECO:0007669"/>
    <property type="project" value="InterPro"/>
</dbReference>
<keyword evidence="1" id="KW-0663">Pyridoxal phosphate</keyword>
<sequence length="424" mass="46641">MAVTVKALDPIASATREVYEAHPDDIKFGDGENKLMQSKMINFCKEAMAKSISMETFANPNGFDGDETLKKAFASYFNTYFDPSIPVKSEHIVPTAGSGNALEALLCTICDAGDSFLCPAPAWRAYEFFGIVHAGVNVLPVYVETTSQSWWKDSMSLTIITALEKAYTSAPDSENVKGVLISNPSNPFARCWPEDVLREIAKFCTKRGLHFICDEVFANTAFYPEDEKFTSALSILPAIEGSADEDVSAQVHDTIDPSRVHVIWSMSKDFGACGVRSGCAITYNPLVRRGVSYASFWQISSLTAQFTTAVLTSPLMSSWISDTKAQLRSLYQICQDILVVPELSGRLVILPANAGFWVNAIVTLREGETMKDVVAKARSNHILIDPANDFGRFLGERQGEFKITFSKEEGVVRAGLERLKESLV</sequence>
<dbReference type="AlphaFoldDB" id="A0A9W9ETQ0"/>
<feature type="domain" description="Aminotransferase class I/classII large" evidence="2">
    <location>
        <begin position="24"/>
        <end position="418"/>
    </location>
</feature>
<dbReference type="OrthoDB" id="1077582at2759"/>
<reference evidence="3" key="1">
    <citation type="submission" date="2022-11" db="EMBL/GenBank/DDBJ databases">
        <authorList>
            <person name="Petersen C."/>
        </authorList>
    </citation>
    <scope>NUCLEOTIDE SEQUENCE</scope>
    <source>
        <strain evidence="3">IBT 30069</strain>
    </source>
</reference>
<proteinExistence type="predicted"/>
<evidence type="ECO:0000256" key="1">
    <source>
        <dbReference type="ARBA" id="ARBA00022898"/>
    </source>
</evidence>
<dbReference type="InterPro" id="IPR015424">
    <property type="entry name" value="PyrdxlP-dep_Trfase"/>
</dbReference>
<evidence type="ECO:0000259" key="2">
    <source>
        <dbReference type="Pfam" id="PF00155"/>
    </source>
</evidence>
<organism evidence="3 4">
    <name type="scientific">Penicillium angulare</name>
    <dbReference type="NCBI Taxonomy" id="116970"/>
    <lineage>
        <taxon>Eukaryota</taxon>
        <taxon>Fungi</taxon>
        <taxon>Dikarya</taxon>
        <taxon>Ascomycota</taxon>
        <taxon>Pezizomycotina</taxon>
        <taxon>Eurotiomycetes</taxon>
        <taxon>Eurotiomycetidae</taxon>
        <taxon>Eurotiales</taxon>
        <taxon>Aspergillaceae</taxon>
        <taxon>Penicillium</taxon>
    </lineage>
</organism>
<dbReference type="InterPro" id="IPR004839">
    <property type="entry name" value="Aminotransferase_I/II_large"/>
</dbReference>
<dbReference type="Proteomes" id="UP001149165">
    <property type="component" value="Unassembled WGS sequence"/>
</dbReference>
<evidence type="ECO:0000313" key="3">
    <source>
        <dbReference type="EMBL" id="KAJ5087655.1"/>
    </source>
</evidence>
<evidence type="ECO:0000313" key="4">
    <source>
        <dbReference type="Proteomes" id="UP001149165"/>
    </source>
</evidence>
<keyword evidence="4" id="KW-1185">Reference proteome</keyword>
<dbReference type="CDD" id="cd00609">
    <property type="entry name" value="AAT_like"/>
    <property type="match status" value="1"/>
</dbReference>
<comment type="caution">
    <text evidence="3">The sequence shown here is derived from an EMBL/GenBank/DDBJ whole genome shotgun (WGS) entry which is preliminary data.</text>
</comment>
<reference evidence="3" key="2">
    <citation type="journal article" date="2023" name="IMA Fungus">
        <title>Comparative genomic study of the Penicillium genus elucidates a diverse pangenome and 15 lateral gene transfer events.</title>
        <authorList>
            <person name="Petersen C."/>
            <person name="Sorensen T."/>
            <person name="Nielsen M.R."/>
            <person name="Sondergaard T.E."/>
            <person name="Sorensen J.L."/>
            <person name="Fitzpatrick D.A."/>
            <person name="Frisvad J.C."/>
            <person name="Nielsen K.L."/>
        </authorList>
    </citation>
    <scope>NUCLEOTIDE SEQUENCE</scope>
    <source>
        <strain evidence="3">IBT 30069</strain>
    </source>
</reference>
<dbReference type="InterPro" id="IPR015421">
    <property type="entry name" value="PyrdxlP-dep_Trfase_major"/>
</dbReference>
<dbReference type="InterPro" id="IPR015422">
    <property type="entry name" value="PyrdxlP-dep_Trfase_small"/>
</dbReference>
<dbReference type="PRINTS" id="PR00753">
    <property type="entry name" value="ACCSYNTHASE"/>
</dbReference>
<gene>
    <name evidence="3" type="ORF">N7456_011271</name>
</gene>
<dbReference type="GO" id="GO:0008483">
    <property type="term" value="F:transaminase activity"/>
    <property type="evidence" value="ECO:0007669"/>
    <property type="project" value="TreeGrafter"/>
</dbReference>
<name>A0A9W9ETQ0_9EURO</name>
<protein>
    <recommendedName>
        <fullName evidence="2">Aminotransferase class I/classII large domain-containing protein</fullName>
    </recommendedName>
</protein>
<dbReference type="Gene3D" id="3.90.1150.10">
    <property type="entry name" value="Aspartate Aminotransferase, domain 1"/>
    <property type="match status" value="1"/>
</dbReference>
<dbReference type="InterPro" id="IPR050478">
    <property type="entry name" value="Ethylene_sulfur-biosynth"/>
</dbReference>
<dbReference type="SUPFAM" id="SSF53383">
    <property type="entry name" value="PLP-dependent transferases"/>
    <property type="match status" value="1"/>
</dbReference>
<accession>A0A9W9ETQ0</accession>
<dbReference type="GO" id="GO:0006520">
    <property type="term" value="P:amino acid metabolic process"/>
    <property type="evidence" value="ECO:0007669"/>
    <property type="project" value="TreeGrafter"/>
</dbReference>